<accession>A0A1L0APF3</accession>
<sequence length="44" mass="5132">MCNEGLILPHLKLNRLKCLIYQWLSKYNTCSLIYLDTALSNSLM</sequence>
<reference evidence="1 2" key="1">
    <citation type="submission" date="2016-11" db="EMBL/GenBank/DDBJ databases">
        <authorList>
            <person name="Jaros S."/>
            <person name="Januszkiewicz K."/>
            <person name="Wedrychowicz H."/>
        </authorList>
    </citation>
    <scope>NUCLEOTIDE SEQUENCE [LARGE SCALE GENOMIC DNA]</scope>
    <source>
        <strain evidence="1">NVI 5450</strain>
    </source>
</reference>
<dbReference type="Proteomes" id="UP000183794">
    <property type="component" value="Unassembled WGS sequence"/>
</dbReference>
<gene>
    <name evidence="1" type="ORF">NVI5450_4745</name>
</gene>
<dbReference type="AlphaFoldDB" id="A0A1L0APF3"/>
<evidence type="ECO:0000313" key="1">
    <source>
        <dbReference type="EMBL" id="SGZ19223.1"/>
    </source>
</evidence>
<evidence type="ECO:0000313" key="2">
    <source>
        <dbReference type="Proteomes" id="UP000183794"/>
    </source>
</evidence>
<name>A0A1L0APF3_9GAMM</name>
<protein>
    <submittedName>
        <fullName evidence="1">Uncharacterized protein</fullName>
    </submittedName>
</protein>
<organism evidence="1 2">
    <name type="scientific">Moritella viscosa</name>
    <dbReference type="NCBI Taxonomy" id="80854"/>
    <lineage>
        <taxon>Bacteria</taxon>
        <taxon>Pseudomonadati</taxon>
        <taxon>Pseudomonadota</taxon>
        <taxon>Gammaproteobacteria</taxon>
        <taxon>Alteromonadales</taxon>
        <taxon>Moritellaceae</taxon>
        <taxon>Moritella</taxon>
    </lineage>
</organism>
<proteinExistence type="predicted"/>
<dbReference type="EMBL" id="FPLD01000137">
    <property type="protein sequence ID" value="SGZ19223.1"/>
    <property type="molecule type" value="Genomic_DNA"/>
</dbReference>